<name>A0A538SL25_UNCEI</name>
<evidence type="ECO:0000313" key="2">
    <source>
        <dbReference type="EMBL" id="TMQ52076.1"/>
    </source>
</evidence>
<dbReference type="PROSITE" id="PS50943">
    <property type="entry name" value="HTH_CROC1"/>
    <property type="match status" value="1"/>
</dbReference>
<dbReference type="InterPro" id="IPR010982">
    <property type="entry name" value="Lambda_DNA-bd_dom_sf"/>
</dbReference>
<comment type="caution">
    <text evidence="2">The sequence shown here is derived from an EMBL/GenBank/DDBJ whole genome shotgun (WGS) entry which is preliminary data.</text>
</comment>
<organism evidence="2 3">
    <name type="scientific">Eiseniibacteriota bacterium</name>
    <dbReference type="NCBI Taxonomy" id="2212470"/>
    <lineage>
        <taxon>Bacteria</taxon>
        <taxon>Candidatus Eiseniibacteriota</taxon>
    </lineage>
</organism>
<evidence type="ECO:0000259" key="1">
    <source>
        <dbReference type="PROSITE" id="PS50943"/>
    </source>
</evidence>
<dbReference type="Proteomes" id="UP000320184">
    <property type="component" value="Unassembled WGS sequence"/>
</dbReference>
<dbReference type="EMBL" id="VBOT01000046">
    <property type="protein sequence ID" value="TMQ52076.1"/>
    <property type="molecule type" value="Genomic_DNA"/>
</dbReference>
<dbReference type="CDD" id="cd00093">
    <property type="entry name" value="HTH_XRE"/>
    <property type="match status" value="1"/>
</dbReference>
<evidence type="ECO:0000313" key="3">
    <source>
        <dbReference type="Proteomes" id="UP000320184"/>
    </source>
</evidence>
<dbReference type="NCBIfam" id="TIGR03831">
    <property type="entry name" value="YgiT_finger"/>
    <property type="match status" value="1"/>
</dbReference>
<gene>
    <name evidence="2" type="ORF">E6K73_03935</name>
</gene>
<proteinExistence type="predicted"/>
<dbReference type="InterPro" id="IPR001387">
    <property type="entry name" value="Cro/C1-type_HTH"/>
</dbReference>
<feature type="domain" description="HTH cro/C1-type" evidence="1">
    <location>
        <begin position="73"/>
        <end position="129"/>
    </location>
</feature>
<dbReference type="InterPro" id="IPR022452">
    <property type="entry name" value="MqsA"/>
</dbReference>
<dbReference type="SMART" id="SM00530">
    <property type="entry name" value="HTH_XRE"/>
    <property type="match status" value="1"/>
</dbReference>
<reference evidence="2 3" key="1">
    <citation type="journal article" date="2019" name="Nat. Microbiol.">
        <title>Mediterranean grassland soil C-N compound turnover is dependent on rainfall and depth, and is mediated by genomically divergent microorganisms.</title>
        <authorList>
            <person name="Diamond S."/>
            <person name="Andeer P.F."/>
            <person name="Li Z."/>
            <person name="Crits-Christoph A."/>
            <person name="Burstein D."/>
            <person name="Anantharaman K."/>
            <person name="Lane K.R."/>
            <person name="Thomas B.C."/>
            <person name="Pan C."/>
            <person name="Northen T.R."/>
            <person name="Banfield J.F."/>
        </authorList>
    </citation>
    <scope>NUCLEOTIDE SEQUENCE [LARGE SCALE GENOMIC DNA]</scope>
    <source>
        <strain evidence="2">WS_3</strain>
    </source>
</reference>
<accession>A0A538SL25</accession>
<dbReference type="AlphaFoldDB" id="A0A538SL25"/>
<protein>
    <submittedName>
        <fullName evidence="2">YgiT-type zinc finger protein</fullName>
    </submittedName>
</protein>
<dbReference type="SUPFAM" id="SSF47413">
    <property type="entry name" value="lambda repressor-like DNA-binding domains"/>
    <property type="match status" value="1"/>
</dbReference>
<dbReference type="Pfam" id="PF01381">
    <property type="entry name" value="HTH_3"/>
    <property type="match status" value="1"/>
</dbReference>
<dbReference type="Gene3D" id="1.10.260.40">
    <property type="entry name" value="lambda repressor-like DNA-binding domains"/>
    <property type="match status" value="1"/>
</dbReference>
<sequence>MKCQQCGTAMKTRRENFSYTASGLHGVTLVGVEVSRCPGCGEFEVSIPRIEQLHRALARFVIQKDTPFTGAEVRFLRKFLGWSGADFAKHIGVTPESVSRWEQDREIMSPPADRALRLMVATREPVTEYPLGKLKDILRRKPKAVRVRVRVAAHDWKAEAAGGTK</sequence>
<dbReference type="Gene3D" id="3.10.20.860">
    <property type="match status" value="1"/>
</dbReference>
<dbReference type="GO" id="GO:0003677">
    <property type="term" value="F:DNA binding"/>
    <property type="evidence" value="ECO:0007669"/>
    <property type="project" value="InterPro"/>
</dbReference>
<dbReference type="NCBIfam" id="TIGR03830">
    <property type="entry name" value="CxxCG_CxxCG_HTH"/>
    <property type="match status" value="1"/>
</dbReference>
<dbReference type="InterPro" id="IPR022453">
    <property type="entry name" value="Znf_MqsA-type"/>
</dbReference>